<protein>
    <submittedName>
        <fullName evidence="1">Uncharacterized protein</fullName>
    </submittedName>
</protein>
<name>A0A1I6BZM3_9GAMM</name>
<dbReference type="Proteomes" id="UP000242815">
    <property type="component" value="Unassembled WGS sequence"/>
</dbReference>
<dbReference type="EMBL" id="FOYD01000009">
    <property type="protein sequence ID" value="SFQ86363.1"/>
    <property type="molecule type" value="Genomic_DNA"/>
</dbReference>
<evidence type="ECO:0000313" key="2">
    <source>
        <dbReference type="Proteomes" id="UP000242815"/>
    </source>
</evidence>
<evidence type="ECO:0000313" key="1">
    <source>
        <dbReference type="EMBL" id="SFQ86363.1"/>
    </source>
</evidence>
<proteinExistence type="predicted"/>
<organism evidence="1 2">
    <name type="scientific">Halopseudomonas formosensis</name>
    <dbReference type="NCBI Taxonomy" id="1002526"/>
    <lineage>
        <taxon>Bacteria</taxon>
        <taxon>Pseudomonadati</taxon>
        <taxon>Pseudomonadota</taxon>
        <taxon>Gammaproteobacteria</taxon>
        <taxon>Pseudomonadales</taxon>
        <taxon>Pseudomonadaceae</taxon>
        <taxon>Halopseudomonas</taxon>
    </lineage>
</organism>
<dbReference type="AlphaFoldDB" id="A0A1I6BZM3"/>
<gene>
    <name evidence="1" type="ORF">SAMN05216578_10984</name>
</gene>
<reference evidence="1 2" key="1">
    <citation type="submission" date="2016-10" db="EMBL/GenBank/DDBJ databases">
        <authorList>
            <person name="de Groot N.N."/>
        </authorList>
    </citation>
    <scope>NUCLEOTIDE SEQUENCE [LARGE SCALE GENOMIC DNA]</scope>
    <source>
        <strain evidence="1 2">JCM 18415</strain>
    </source>
</reference>
<sequence>MSIDEARLKAGFFVGECLELFGISERTWYRWCQHGAPIWAYRLLHLRAGHLDQLGWKHWQIREGILYFDGFKSHGYQWEPGELLAYHWTRHNTRKARTEFAPAARADLAPDSASRINPGARPSGAAAHTCLAVLAGGGRDS</sequence>
<accession>A0A1I6BZM3</accession>